<evidence type="ECO:0000313" key="3">
    <source>
        <dbReference type="Proteomes" id="UP001328107"/>
    </source>
</evidence>
<feature type="compositionally biased region" description="Basic and acidic residues" evidence="1">
    <location>
        <begin position="261"/>
        <end position="271"/>
    </location>
</feature>
<proteinExistence type="predicted"/>
<accession>A0AAN5I2Q7</accession>
<comment type="caution">
    <text evidence="2">The sequence shown here is derived from an EMBL/GenBank/DDBJ whole genome shotgun (WGS) entry which is preliminary data.</text>
</comment>
<dbReference type="Proteomes" id="UP001328107">
    <property type="component" value="Unassembled WGS sequence"/>
</dbReference>
<protein>
    <submittedName>
        <fullName evidence="2">Uncharacterized protein</fullName>
    </submittedName>
</protein>
<evidence type="ECO:0000256" key="1">
    <source>
        <dbReference type="SAM" id="MobiDB-lite"/>
    </source>
</evidence>
<evidence type="ECO:0000313" key="2">
    <source>
        <dbReference type="EMBL" id="GMR49768.1"/>
    </source>
</evidence>
<organism evidence="2 3">
    <name type="scientific">Pristionchus mayeri</name>
    <dbReference type="NCBI Taxonomy" id="1317129"/>
    <lineage>
        <taxon>Eukaryota</taxon>
        <taxon>Metazoa</taxon>
        <taxon>Ecdysozoa</taxon>
        <taxon>Nematoda</taxon>
        <taxon>Chromadorea</taxon>
        <taxon>Rhabditida</taxon>
        <taxon>Rhabditina</taxon>
        <taxon>Diplogasteromorpha</taxon>
        <taxon>Diplogasteroidea</taxon>
        <taxon>Neodiplogasteridae</taxon>
        <taxon>Pristionchus</taxon>
    </lineage>
</organism>
<dbReference type="AlphaFoldDB" id="A0AAN5I2Q7"/>
<feature type="compositionally biased region" description="Acidic residues" evidence="1">
    <location>
        <begin position="239"/>
        <end position="260"/>
    </location>
</feature>
<reference evidence="3" key="1">
    <citation type="submission" date="2022-10" db="EMBL/GenBank/DDBJ databases">
        <title>Genome assembly of Pristionchus species.</title>
        <authorList>
            <person name="Yoshida K."/>
            <person name="Sommer R.J."/>
        </authorList>
    </citation>
    <scope>NUCLEOTIDE SEQUENCE [LARGE SCALE GENOMIC DNA]</scope>
    <source>
        <strain evidence="3">RS5460</strain>
    </source>
</reference>
<name>A0AAN5I2Q7_9BILA</name>
<keyword evidence="3" id="KW-1185">Reference proteome</keyword>
<feature type="compositionally biased region" description="Basic and acidic residues" evidence="1">
    <location>
        <begin position="291"/>
        <end position="305"/>
    </location>
</feature>
<gene>
    <name evidence="2" type="ORF">PMAYCL1PPCAC_19963</name>
</gene>
<feature type="compositionally biased region" description="Acidic residues" evidence="1">
    <location>
        <begin position="273"/>
        <end position="290"/>
    </location>
</feature>
<sequence length="401" mass="45379">MRGLIGREDNSVVKDPIRLWIEKGLEVENLWSWEKPILLDTGDFTQLLPNNGWNIALTLSRCAIVRHWFAGTAPLLPITEPSTSRPGLSTVLTRVLIAAVVEKDAAASEALLERAHELCASALHEKSAPFDVVELANVLSEDDDELIVALDAILRLADGIRSGSPLHPLRLVLQVLTANAFKEGALKDLLFDDESGARAAFPMVGRLYTWAREHRVALRDAARRWRSCHLAAGHWRLIEDEDVDEEEEEEDDDEEEEEDGESGRRMDHGSPSEELDDEEMEEGPEPEPEDEKEKENGSSREEVDDSAHFVIQVVQMAGQMEEQKMFLLLAKEEPRHLFRPTRLESEEGADVWPQLLQMSRRLSLALQRYAKRRESNLRKECRGLIEIINRFLEEAEGGGDE</sequence>
<feature type="region of interest" description="Disordered" evidence="1">
    <location>
        <begin position="239"/>
        <end position="305"/>
    </location>
</feature>
<dbReference type="EMBL" id="BTRK01000004">
    <property type="protein sequence ID" value="GMR49768.1"/>
    <property type="molecule type" value="Genomic_DNA"/>
</dbReference>